<organism evidence="3 4">
    <name type="scientific">Streptomyces malaysiensis</name>
    <dbReference type="NCBI Taxonomy" id="92644"/>
    <lineage>
        <taxon>Bacteria</taxon>
        <taxon>Bacillati</taxon>
        <taxon>Actinomycetota</taxon>
        <taxon>Actinomycetes</taxon>
        <taxon>Kitasatosporales</taxon>
        <taxon>Streptomycetaceae</taxon>
        <taxon>Streptomyces</taxon>
        <taxon>Streptomyces violaceusniger group</taxon>
    </lineage>
</organism>
<proteinExistence type="predicted"/>
<accession>A0A2J7ZCM1</accession>
<keyword evidence="2" id="KW-1133">Transmembrane helix</keyword>
<dbReference type="InterPro" id="IPR047816">
    <property type="entry name" value="SCO1431-like"/>
</dbReference>
<dbReference type="NCBIfam" id="NF033485">
    <property type="entry name" value="small_SCO1431"/>
    <property type="match status" value="1"/>
</dbReference>
<name>A0A2J7ZCM1_STRMQ</name>
<evidence type="ECO:0008006" key="5">
    <source>
        <dbReference type="Google" id="ProtNLM"/>
    </source>
</evidence>
<comment type="caution">
    <text evidence="3">The sequence shown here is derived from an EMBL/GenBank/DDBJ whole genome shotgun (WGS) entry which is preliminary data.</text>
</comment>
<dbReference type="Proteomes" id="UP000236520">
    <property type="component" value="Unassembled WGS sequence"/>
</dbReference>
<gene>
    <name evidence="3" type="ORF">SMF913_14040</name>
</gene>
<evidence type="ECO:0000256" key="1">
    <source>
        <dbReference type="SAM" id="MobiDB-lite"/>
    </source>
</evidence>
<evidence type="ECO:0000256" key="2">
    <source>
        <dbReference type="SAM" id="Phobius"/>
    </source>
</evidence>
<dbReference type="GeneID" id="303176250"/>
<sequence>MTDIAARRSGLHSRTGGPSDDQDQLLEQLIGWWLVLVLALLTTQLGLI</sequence>
<keyword evidence="4" id="KW-1185">Reference proteome</keyword>
<keyword evidence="2" id="KW-0812">Transmembrane</keyword>
<reference evidence="3 4" key="1">
    <citation type="submission" date="2015-09" db="EMBL/GenBank/DDBJ databases">
        <title>Genome sequence, genome mining and natural product profiling of a biocontrol bacterium Streptomyces malaysiensis F913.</title>
        <authorList>
            <person name="Xu Y."/>
            <person name="Wei J."/>
            <person name="Xie J."/>
            <person name="Li T."/>
            <person name="Zhou Z."/>
        </authorList>
    </citation>
    <scope>NUCLEOTIDE SEQUENCE [LARGE SCALE GENOMIC DNA]</scope>
    <source>
        <strain evidence="3 4">F913</strain>
    </source>
</reference>
<dbReference type="AlphaFoldDB" id="A0A2J7ZCM1"/>
<evidence type="ECO:0000313" key="4">
    <source>
        <dbReference type="Proteomes" id="UP000236520"/>
    </source>
</evidence>
<protein>
    <recommendedName>
        <fullName evidence="5">SCO1431 family membrane protein</fullName>
    </recommendedName>
</protein>
<dbReference type="EMBL" id="LJIW01000001">
    <property type="protein sequence ID" value="PNG98015.1"/>
    <property type="molecule type" value="Genomic_DNA"/>
</dbReference>
<keyword evidence="2" id="KW-0472">Membrane</keyword>
<feature type="region of interest" description="Disordered" evidence="1">
    <location>
        <begin position="1"/>
        <end position="22"/>
    </location>
</feature>
<dbReference type="RefSeq" id="WP_107474670.1">
    <property type="nucleotide sequence ID" value="NZ_BAAAHF010000002.1"/>
</dbReference>
<evidence type="ECO:0000313" key="3">
    <source>
        <dbReference type="EMBL" id="PNG98015.1"/>
    </source>
</evidence>
<feature type="transmembrane region" description="Helical" evidence="2">
    <location>
        <begin position="29"/>
        <end position="47"/>
    </location>
</feature>